<evidence type="ECO:0000256" key="1">
    <source>
        <dbReference type="SAM" id="Phobius"/>
    </source>
</evidence>
<keyword evidence="1" id="KW-1133">Transmembrane helix</keyword>
<protein>
    <submittedName>
        <fullName evidence="2">Uncharacterized protein</fullName>
    </submittedName>
</protein>
<keyword evidence="1" id="KW-0812">Transmembrane</keyword>
<accession>A0ABW1EDD9</accession>
<keyword evidence="3" id="KW-1185">Reference proteome</keyword>
<dbReference type="Proteomes" id="UP001596091">
    <property type="component" value="Unassembled WGS sequence"/>
</dbReference>
<proteinExistence type="predicted"/>
<keyword evidence="1" id="KW-0472">Membrane</keyword>
<feature type="transmembrane region" description="Helical" evidence="1">
    <location>
        <begin position="54"/>
        <end position="74"/>
    </location>
</feature>
<organism evidence="2 3">
    <name type="scientific">Acidicapsa dinghuensis</name>
    <dbReference type="NCBI Taxonomy" id="2218256"/>
    <lineage>
        <taxon>Bacteria</taxon>
        <taxon>Pseudomonadati</taxon>
        <taxon>Acidobacteriota</taxon>
        <taxon>Terriglobia</taxon>
        <taxon>Terriglobales</taxon>
        <taxon>Acidobacteriaceae</taxon>
        <taxon>Acidicapsa</taxon>
    </lineage>
</organism>
<sequence length="184" mass="20531">MPPRPDFILDKQGDVLRLRFLSSRAGTVITLLLSTGAVLTPVILLSVLSVNGMILSLLWGGSLSIVITSWFVIVPMVARVEMEIESDVIRMQRTWFRIPLGAPSVYPRNALTDLGGYFKAHGGLARTCVLSLWHNGNSIELERTFPLAGLRRLRWELSQHGVEFTTTLSEPEFEMQPGGKIMIR</sequence>
<comment type="caution">
    <text evidence="2">The sequence shown here is derived from an EMBL/GenBank/DDBJ whole genome shotgun (WGS) entry which is preliminary data.</text>
</comment>
<dbReference type="EMBL" id="JBHSPH010000001">
    <property type="protein sequence ID" value="MFC5861297.1"/>
    <property type="molecule type" value="Genomic_DNA"/>
</dbReference>
<reference evidence="3" key="1">
    <citation type="journal article" date="2019" name="Int. J. Syst. Evol. Microbiol.">
        <title>The Global Catalogue of Microorganisms (GCM) 10K type strain sequencing project: providing services to taxonomists for standard genome sequencing and annotation.</title>
        <authorList>
            <consortium name="The Broad Institute Genomics Platform"/>
            <consortium name="The Broad Institute Genome Sequencing Center for Infectious Disease"/>
            <person name="Wu L."/>
            <person name="Ma J."/>
        </authorList>
    </citation>
    <scope>NUCLEOTIDE SEQUENCE [LARGE SCALE GENOMIC DNA]</scope>
    <source>
        <strain evidence="3">JCM 4087</strain>
    </source>
</reference>
<gene>
    <name evidence="2" type="ORF">ACFPT7_03235</name>
</gene>
<evidence type="ECO:0000313" key="2">
    <source>
        <dbReference type="EMBL" id="MFC5861297.1"/>
    </source>
</evidence>
<evidence type="ECO:0000313" key="3">
    <source>
        <dbReference type="Proteomes" id="UP001596091"/>
    </source>
</evidence>
<dbReference type="RefSeq" id="WP_263333990.1">
    <property type="nucleotide sequence ID" value="NZ_JAGSYH010000002.1"/>
</dbReference>
<feature type="transmembrane region" description="Helical" evidence="1">
    <location>
        <begin position="25"/>
        <end position="48"/>
    </location>
</feature>
<name>A0ABW1EDD9_9BACT</name>